<protein>
    <submittedName>
        <fullName evidence="11">Putative ABC transport protein</fullName>
    </submittedName>
</protein>
<keyword evidence="3" id="KW-0547">Nucleotide-binding</keyword>
<dbReference type="GO" id="GO:0015421">
    <property type="term" value="F:ABC-type oligopeptide transporter activity"/>
    <property type="evidence" value="ECO:0007669"/>
    <property type="project" value="TreeGrafter"/>
</dbReference>
<evidence type="ECO:0000256" key="2">
    <source>
        <dbReference type="ARBA" id="ARBA00022692"/>
    </source>
</evidence>
<keyword evidence="2 8" id="KW-0812">Transmembrane</keyword>
<dbReference type="STRING" id="1193182.BN11_4610012"/>
<dbReference type="CDD" id="cd03228">
    <property type="entry name" value="ABCC_MRP_Like"/>
    <property type="match status" value="1"/>
</dbReference>
<dbReference type="PANTHER" id="PTHR43394:SF1">
    <property type="entry name" value="ATP-BINDING CASSETTE SUB-FAMILY B MEMBER 10, MITOCHONDRIAL"/>
    <property type="match status" value="1"/>
</dbReference>
<keyword evidence="12" id="KW-1185">Reference proteome</keyword>
<dbReference type="InterPro" id="IPR003439">
    <property type="entry name" value="ABC_transporter-like_ATP-bd"/>
</dbReference>
<dbReference type="SUPFAM" id="SSF52540">
    <property type="entry name" value="P-loop containing nucleoside triphosphate hydrolases"/>
    <property type="match status" value="1"/>
</dbReference>
<dbReference type="EMBL" id="CAJA01000403">
    <property type="protein sequence ID" value="CCH74618.1"/>
    <property type="molecule type" value="Genomic_DNA"/>
</dbReference>
<dbReference type="Proteomes" id="UP000035763">
    <property type="component" value="Unassembled WGS sequence"/>
</dbReference>
<accession>W6JYL0</accession>
<evidence type="ECO:0000259" key="9">
    <source>
        <dbReference type="PROSITE" id="PS50893"/>
    </source>
</evidence>
<dbReference type="RefSeq" id="WP_048699966.1">
    <property type="nucleotide sequence ID" value="NZ_HG764815.1"/>
</dbReference>
<dbReference type="PROSITE" id="PS00211">
    <property type="entry name" value="ABC_TRANSPORTER_1"/>
    <property type="match status" value="1"/>
</dbReference>
<dbReference type="GO" id="GO:0005524">
    <property type="term" value="F:ATP binding"/>
    <property type="evidence" value="ECO:0007669"/>
    <property type="project" value="UniProtKB-KW"/>
</dbReference>
<dbReference type="InterPro" id="IPR027417">
    <property type="entry name" value="P-loop_NTPase"/>
</dbReference>
<feature type="transmembrane region" description="Helical" evidence="8">
    <location>
        <begin position="255"/>
        <end position="274"/>
    </location>
</feature>
<name>W6JYL0_9MICO</name>
<evidence type="ECO:0000259" key="10">
    <source>
        <dbReference type="PROSITE" id="PS50929"/>
    </source>
</evidence>
<dbReference type="Gene3D" id="1.20.1560.10">
    <property type="entry name" value="ABC transporter type 1, transmembrane domain"/>
    <property type="match status" value="1"/>
</dbReference>
<evidence type="ECO:0000313" key="11">
    <source>
        <dbReference type="EMBL" id="CCH74618.1"/>
    </source>
</evidence>
<dbReference type="GO" id="GO:0016887">
    <property type="term" value="F:ATP hydrolysis activity"/>
    <property type="evidence" value="ECO:0007669"/>
    <property type="project" value="InterPro"/>
</dbReference>
<dbReference type="OrthoDB" id="9806127at2"/>
<keyword evidence="5 8" id="KW-1133">Transmembrane helix</keyword>
<feature type="compositionally biased region" description="Pro residues" evidence="7">
    <location>
        <begin position="336"/>
        <end position="348"/>
    </location>
</feature>
<evidence type="ECO:0000256" key="3">
    <source>
        <dbReference type="ARBA" id="ARBA00022741"/>
    </source>
</evidence>
<comment type="subcellular location">
    <subcellularLocation>
        <location evidence="1">Cell membrane</location>
        <topology evidence="1">Multi-pass membrane protein</topology>
    </subcellularLocation>
</comment>
<gene>
    <name evidence="11" type="ORF">BN11_4610012</name>
</gene>
<evidence type="ECO:0000256" key="6">
    <source>
        <dbReference type="ARBA" id="ARBA00023136"/>
    </source>
</evidence>
<dbReference type="PROSITE" id="PS50893">
    <property type="entry name" value="ABC_TRANSPORTER_2"/>
    <property type="match status" value="1"/>
</dbReference>
<sequence>MARTQLTQRPSWRFFVTMTRAVPGLSAVWWALLALRSLLPAALAVCTGWLVGAVAAGSDLTTPLTAFGILFVAAQVAPPLHQVIGTLLGHRLSNELNERLLTATLEPDGIGHLERGDLSNDLTTARDFDLGMTGPPMFINMDFVAGSVVLLLAGVASALVLFGYSWWAPLLLLAAWGSTHWLLRESGVWRDRNTDEVKSARRHTDYAYTLATEPAAAKEVRLFGFDDWLLERFRTNRLRLHELQYAATRLRERSLLGALVIVLCANGFLLFMIARDAYAGALTLQQTVTFAGAAFGASLIAFGGLSWAMDVASAPVMALEALEPEMHAAGSLVTPAPRPGDRSPPPRRGAPEIRFEKVTFAYPGTDRPVLRDFDLTIPAGSSFAIVGINGAGKTTIAKLLCRLYDPQAGAIRIDGVDLRELPIAQWRSELAAVFQDFVRYELPLRDNVMPLGGEDAAASAALAAAGADRLAGLDTPMAKGYPGGIDVSGGQWQRIALARAIAKVEAGADVVLLDEPTAMLDVRGEAEIFSRVLDATAHATTILISHRFSTVRQVDHICVVEEGRAVEVGSHDELVALGGRYRTMYDVQASRFVELDDEGEEVVYESL</sequence>
<dbReference type="Gene3D" id="3.40.50.300">
    <property type="entry name" value="P-loop containing nucleotide triphosphate hydrolases"/>
    <property type="match status" value="1"/>
</dbReference>
<feature type="transmembrane region" description="Helical" evidence="8">
    <location>
        <begin position="286"/>
        <end position="308"/>
    </location>
</feature>
<dbReference type="InterPro" id="IPR017871">
    <property type="entry name" value="ABC_transporter-like_CS"/>
</dbReference>
<feature type="region of interest" description="Disordered" evidence="7">
    <location>
        <begin position="331"/>
        <end position="350"/>
    </location>
</feature>
<dbReference type="AlphaFoldDB" id="W6JYL0"/>
<dbReference type="InterPro" id="IPR011527">
    <property type="entry name" value="ABC1_TM_dom"/>
</dbReference>
<evidence type="ECO:0000256" key="8">
    <source>
        <dbReference type="SAM" id="Phobius"/>
    </source>
</evidence>
<feature type="transmembrane region" description="Helical" evidence="8">
    <location>
        <begin position="12"/>
        <end position="32"/>
    </location>
</feature>
<evidence type="ECO:0000256" key="1">
    <source>
        <dbReference type="ARBA" id="ARBA00004651"/>
    </source>
</evidence>
<dbReference type="PANTHER" id="PTHR43394">
    <property type="entry name" value="ATP-DEPENDENT PERMEASE MDL1, MITOCHONDRIAL"/>
    <property type="match status" value="1"/>
</dbReference>
<dbReference type="InterPro" id="IPR039421">
    <property type="entry name" value="Type_1_exporter"/>
</dbReference>
<feature type="domain" description="ABC transmembrane type-1" evidence="10">
    <location>
        <begin position="31"/>
        <end position="295"/>
    </location>
</feature>
<dbReference type="SUPFAM" id="SSF90123">
    <property type="entry name" value="ABC transporter transmembrane region"/>
    <property type="match status" value="1"/>
</dbReference>
<evidence type="ECO:0000256" key="4">
    <source>
        <dbReference type="ARBA" id="ARBA00022840"/>
    </source>
</evidence>
<dbReference type="Pfam" id="PF00005">
    <property type="entry name" value="ABC_tran"/>
    <property type="match status" value="1"/>
</dbReference>
<reference evidence="11 12" key="1">
    <citation type="journal article" date="2013" name="ISME J.">
        <title>A metabolic model for members of the genus Tetrasphaera involved in enhanced biological phosphorus removal.</title>
        <authorList>
            <person name="Kristiansen R."/>
            <person name="Nguyen H.T.T."/>
            <person name="Saunders A.M."/>
            <person name="Nielsen J.L."/>
            <person name="Wimmer R."/>
            <person name="Le V.Q."/>
            <person name="McIlroy S.J."/>
            <person name="Petrovski S."/>
            <person name="Seviour R.J."/>
            <person name="Calteau A."/>
            <person name="Nielsen K.L."/>
            <person name="Nielsen P.H."/>
        </authorList>
    </citation>
    <scope>NUCLEOTIDE SEQUENCE [LARGE SCALE GENOMIC DNA]</scope>
    <source>
        <strain evidence="11 12">Ben110</strain>
    </source>
</reference>
<keyword evidence="4" id="KW-0067">ATP-binding</keyword>
<evidence type="ECO:0000313" key="12">
    <source>
        <dbReference type="Proteomes" id="UP000035763"/>
    </source>
</evidence>
<feature type="transmembrane region" description="Helical" evidence="8">
    <location>
        <begin position="138"/>
        <end position="160"/>
    </location>
</feature>
<proteinExistence type="predicted"/>
<evidence type="ECO:0000256" key="7">
    <source>
        <dbReference type="SAM" id="MobiDB-lite"/>
    </source>
</evidence>
<dbReference type="InterPro" id="IPR003593">
    <property type="entry name" value="AAA+_ATPase"/>
</dbReference>
<organism evidence="11 12">
    <name type="scientific">Nostocoides australiense Ben110</name>
    <dbReference type="NCBI Taxonomy" id="1193182"/>
    <lineage>
        <taxon>Bacteria</taxon>
        <taxon>Bacillati</taxon>
        <taxon>Actinomycetota</taxon>
        <taxon>Actinomycetes</taxon>
        <taxon>Micrococcales</taxon>
        <taxon>Intrasporangiaceae</taxon>
        <taxon>Nostocoides</taxon>
    </lineage>
</organism>
<dbReference type="PROSITE" id="PS50929">
    <property type="entry name" value="ABC_TM1F"/>
    <property type="match status" value="1"/>
</dbReference>
<evidence type="ECO:0000256" key="5">
    <source>
        <dbReference type="ARBA" id="ARBA00022989"/>
    </source>
</evidence>
<keyword evidence="6 8" id="KW-0472">Membrane</keyword>
<dbReference type="InterPro" id="IPR036640">
    <property type="entry name" value="ABC1_TM_sf"/>
</dbReference>
<dbReference type="SMART" id="SM00382">
    <property type="entry name" value="AAA"/>
    <property type="match status" value="1"/>
</dbReference>
<comment type="caution">
    <text evidence="11">The sequence shown here is derived from an EMBL/GenBank/DDBJ whole genome shotgun (WGS) entry which is preliminary data.</text>
</comment>
<feature type="domain" description="ABC transporter" evidence="9">
    <location>
        <begin position="353"/>
        <end position="587"/>
    </location>
</feature>
<dbReference type="GO" id="GO:0005886">
    <property type="term" value="C:plasma membrane"/>
    <property type="evidence" value="ECO:0007669"/>
    <property type="project" value="UniProtKB-SubCell"/>
</dbReference>